<dbReference type="InterPro" id="IPR036259">
    <property type="entry name" value="MFS_trans_sf"/>
</dbReference>
<accession>A0A061AP75</accession>
<name>A0A061AP75_RHOTO</name>
<comment type="subcellular location">
    <subcellularLocation>
        <location evidence="1">Membrane</location>
        <topology evidence="1">Multi-pass membrane protein</topology>
    </subcellularLocation>
</comment>
<dbReference type="PROSITE" id="PS50850">
    <property type="entry name" value="MFS"/>
    <property type="match status" value="1"/>
</dbReference>
<evidence type="ECO:0000256" key="1">
    <source>
        <dbReference type="ARBA" id="ARBA00004141"/>
    </source>
</evidence>
<keyword evidence="2 6" id="KW-0812">Transmembrane</keyword>
<sequence length="553" mass="60429">MMSRSSSRSSSTATRIEASGSREKEKDTARGEAGAPGPTLEDVEKQGGKEASGRRDVLPSEGKEAAGTANGTATPQERDEDGVAIENGVPIVRLRGPDDPLSPLNFSKARKWLIVSIVTSGAFCITCCSSMIAFTYPGVEREFHVSAEVATLGLSLFVLGMGIFPLLVGPLSEWYGRSPVYFVGFAVYIAFNFGVAFANNIATLLICRFLSGAFASSFLSVAGGTVADLFRPQETGAPMSAYTAGPFLGPVAGPIISGFINQNLDWRWTWYILLIWSAVEFVALLVFVPETYLQAILKKKAQRLRKAGRTDVRAPVEVDERSIATVIMVSCYKPFQILATEPMALALCTWTALLLGILYMFFSAFNIVYGAEGYGFKMQIVGLTYIPIGIGIVAGALCHPIWARYYRLKATQLGRRPPPEEHLRKGLWGVCLVPVSLFWFAFTTYTSVHWIVSLIATVPFGVGLVWSFQAVFVYLVDAFRPVAASAMAANSAMRSSFAAAFPLFTIQMFHRLGAQYALMLTAFLCLAMVPFPFLFFKLGHKYRRGSKFANTED</sequence>
<dbReference type="OrthoDB" id="3561359at2759"/>
<dbReference type="CDD" id="cd17323">
    <property type="entry name" value="MFS_Tpo1_MDR_like"/>
    <property type="match status" value="1"/>
</dbReference>
<evidence type="ECO:0000256" key="6">
    <source>
        <dbReference type="SAM" id="Phobius"/>
    </source>
</evidence>
<feature type="transmembrane region" description="Helical" evidence="6">
    <location>
        <begin position="242"/>
        <end position="262"/>
    </location>
</feature>
<dbReference type="AlphaFoldDB" id="A0A061AP75"/>
<feature type="transmembrane region" description="Helical" evidence="6">
    <location>
        <begin position="488"/>
        <end position="510"/>
    </location>
</feature>
<dbReference type="PANTHER" id="PTHR23502:SF7">
    <property type="entry name" value="DRUG_PROTON ANTIPORTER YHK8-RELATED"/>
    <property type="match status" value="1"/>
</dbReference>
<feature type="transmembrane region" description="Helical" evidence="6">
    <location>
        <begin position="268"/>
        <end position="293"/>
    </location>
</feature>
<dbReference type="EMBL" id="LK052939">
    <property type="protein sequence ID" value="CDR39410.1"/>
    <property type="molecule type" value="Genomic_DNA"/>
</dbReference>
<feature type="transmembrane region" description="Helical" evidence="6">
    <location>
        <begin position="180"/>
        <end position="197"/>
    </location>
</feature>
<dbReference type="InterPro" id="IPR011701">
    <property type="entry name" value="MFS"/>
</dbReference>
<feature type="domain" description="Major facilitator superfamily (MFS) profile" evidence="7">
    <location>
        <begin position="114"/>
        <end position="540"/>
    </location>
</feature>
<dbReference type="FunFam" id="1.20.1250.20:FF:000082">
    <property type="entry name" value="MFS multidrug transporter, putative"/>
    <property type="match status" value="1"/>
</dbReference>
<evidence type="ECO:0000256" key="2">
    <source>
        <dbReference type="ARBA" id="ARBA00022692"/>
    </source>
</evidence>
<organism evidence="8">
    <name type="scientific">Rhodotorula toruloides</name>
    <name type="common">Yeast</name>
    <name type="synonym">Rhodosporidium toruloides</name>
    <dbReference type="NCBI Taxonomy" id="5286"/>
    <lineage>
        <taxon>Eukaryota</taxon>
        <taxon>Fungi</taxon>
        <taxon>Dikarya</taxon>
        <taxon>Basidiomycota</taxon>
        <taxon>Pucciniomycotina</taxon>
        <taxon>Microbotryomycetes</taxon>
        <taxon>Sporidiobolales</taxon>
        <taxon>Sporidiobolaceae</taxon>
        <taxon>Rhodotorula</taxon>
    </lineage>
</organism>
<evidence type="ECO:0000259" key="7">
    <source>
        <dbReference type="PROSITE" id="PS50850"/>
    </source>
</evidence>
<evidence type="ECO:0000313" key="8">
    <source>
        <dbReference type="EMBL" id="CDR39410.1"/>
    </source>
</evidence>
<feature type="transmembrane region" description="Helical" evidence="6">
    <location>
        <begin position="516"/>
        <end position="536"/>
    </location>
</feature>
<evidence type="ECO:0000256" key="3">
    <source>
        <dbReference type="ARBA" id="ARBA00022989"/>
    </source>
</evidence>
<feature type="compositionally biased region" description="Basic and acidic residues" evidence="5">
    <location>
        <begin position="42"/>
        <end position="64"/>
    </location>
</feature>
<dbReference type="Gene3D" id="1.20.1250.20">
    <property type="entry name" value="MFS general substrate transporter like domains"/>
    <property type="match status" value="1"/>
</dbReference>
<feature type="transmembrane region" description="Helical" evidence="6">
    <location>
        <begin position="149"/>
        <end position="168"/>
    </location>
</feature>
<feature type="transmembrane region" description="Helical" evidence="6">
    <location>
        <begin position="451"/>
        <end position="476"/>
    </location>
</feature>
<evidence type="ECO:0000256" key="4">
    <source>
        <dbReference type="ARBA" id="ARBA00023136"/>
    </source>
</evidence>
<keyword evidence="3 6" id="KW-1133">Transmembrane helix</keyword>
<feature type="transmembrane region" description="Helical" evidence="6">
    <location>
        <begin position="112"/>
        <end position="137"/>
    </location>
</feature>
<dbReference type="GO" id="GO:0005886">
    <property type="term" value="C:plasma membrane"/>
    <property type="evidence" value="ECO:0007669"/>
    <property type="project" value="TreeGrafter"/>
</dbReference>
<feature type="compositionally biased region" description="Basic and acidic residues" evidence="5">
    <location>
        <begin position="20"/>
        <end position="30"/>
    </location>
</feature>
<dbReference type="InterPro" id="IPR020846">
    <property type="entry name" value="MFS_dom"/>
</dbReference>
<feature type="transmembrane region" description="Helical" evidence="6">
    <location>
        <begin position="343"/>
        <end position="365"/>
    </location>
</feature>
<proteinExistence type="predicted"/>
<protein>
    <submittedName>
        <fullName evidence="8">RHTO0S04e04852g1_1</fullName>
    </submittedName>
</protein>
<reference evidence="8" key="1">
    <citation type="journal article" date="2014" name="Genome Announc.">
        <title>Draft genome sequence of Rhodosporidium toruloides CECT1137, an oleaginous yeast of biotechnological interest.</title>
        <authorList>
            <person name="Morin N."/>
            <person name="Calcas X."/>
            <person name="Devillers H."/>
            <person name="Durrens P."/>
            <person name="Sherman D.J."/>
            <person name="Nicaud J.-M."/>
            <person name="Neuveglise C."/>
        </authorList>
    </citation>
    <scope>NUCLEOTIDE SEQUENCE</scope>
    <source>
        <strain evidence="8">CECT1137</strain>
    </source>
</reference>
<keyword evidence="4 6" id="KW-0472">Membrane</keyword>
<evidence type="ECO:0000256" key="5">
    <source>
        <dbReference type="SAM" id="MobiDB-lite"/>
    </source>
</evidence>
<dbReference type="PANTHER" id="PTHR23502">
    <property type="entry name" value="MAJOR FACILITATOR SUPERFAMILY"/>
    <property type="match status" value="1"/>
</dbReference>
<feature type="region of interest" description="Disordered" evidence="5">
    <location>
        <begin position="1"/>
        <end position="83"/>
    </location>
</feature>
<dbReference type="Pfam" id="PF07690">
    <property type="entry name" value="MFS_1"/>
    <property type="match status" value="1"/>
</dbReference>
<feature type="transmembrane region" description="Helical" evidence="6">
    <location>
        <begin position="385"/>
        <end position="405"/>
    </location>
</feature>
<dbReference type="GO" id="GO:0022857">
    <property type="term" value="F:transmembrane transporter activity"/>
    <property type="evidence" value="ECO:0007669"/>
    <property type="project" value="InterPro"/>
</dbReference>
<feature type="transmembrane region" description="Helical" evidence="6">
    <location>
        <begin position="426"/>
        <end position="445"/>
    </location>
</feature>
<feature type="transmembrane region" description="Helical" evidence="6">
    <location>
        <begin position="209"/>
        <end position="230"/>
    </location>
</feature>
<gene>
    <name evidence="8" type="ORF">RHTO0S_04e04852g</name>
</gene>
<dbReference type="SUPFAM" id="SSF103473">
    <property type="entry name" value="MFS general substrate transporter"/>
    <property type="match status" value="1"/>
</dbReference>
<feature type="compositionally biased region" description="Low complexity" evidence="5">
    <location>
        <begin position="1"/>
        <end position="11"/>
    </location>
</feature>